<dbReference type="PANTHER" id="PTHR43968">
    <property type="match status" value="1"/>
</dbReference>
<dbReference type="Gene3D" id="3.40.30.10">
    <property type="entry name" value="Glutaredoxin"/>
    <property type="match status" value="1"/>
</dbReference>
<dbReference type="eggNOG" id="KOG0406">
    <property type="taxonomic scope" value="Eukaryota"/>
</dbReference>
<dbReference type="InterPro" id="IPR004045">
    <property type="entry name" value="Glutathione_S-Trfase_N"/>
</dbReference>
<accession>A0A1C1CCS8</accession>
<dbReference type="PROSITE" id="PS50405">
    <property type="entry name" value="GST_CTER"/>
    <property type="match status" value="1"/>
</dbReference>
<dbReference type="InterPro" id="IPR040079">
    <property type="entry name" value="Glutathione_S-Trfase"/>
</dbReference>
<dbReference type="SUPFAM" id="SSF52833">
    <property type="entry name" value="Thioredoxin-like"/>
    <property type="match status" value="1"/>
</dbReference>
<dbReference type="CDD" id="cd00570">
    <property type="entry name" value="GST_N_family"/>
    <property type="match status" value="1"/>
</dbReference>
<name>A0A1C1CCS8_9EURO</name>
<evidence type="ECO:0000313" key="4">
    <source>
        <dbReference type="Proteomes" id="UP000094526"/>
    </source>
</evidence>
<keyword evidence="4" id="KW-1185">Reference proteome</keyword>
<dbReference type="GO" id="GO:0005737">
    <property type="term" value="C:cytoplasm"/>
    <property type="evidence" value="ECO:0007669"/>
    <property type="project" value="TreeGrafter"/>
</dbReference>
<keyword evidence="3" id="KW-0808">Transferase</keyword>
<evidence type="ECO:0000259" key="2">
    <source>
        <dbReference type="PROSITE" id="PS50405"/>
    </source>
</evidence>
<comment type="caution">
    <text evidence="3">The sequence shown here is derived from an EMBL/GenBank/DDBJ whole genome shotgun (WGS) entry which is preliminary data.</text>
</comment>
<reference evidence="4" key="1">
    <citation type="submission" date="2015-07" db="EMBL/GenBank/DDBJ databases">
        <authorList>
            <person name="Teixeira M.M."/>
            <person name="Souza R.C."/>
            <person name="Almeida L.G."/>
            <person name="Vicente V.A."/>
            <person name="de Hoog S."/>
            <person name="Bocca A.L."/>
            <person name="de Almeida S.R."/>
            <person name="Vasconcelos A.T."/>
            <person name="Felipe M.S."/>
        </authorList>
    </citation>
    <scope>NUCLEOTIDE SEQUENCE [LARGE SCALE GENOMIC DNA]</scope>
    <source>
        <strain evidence="4">KSF</strain>
    </source>
</reference>
<dbReference type="AlphaFoldDB" id="A0A1C1CCS8"/>
<dbReference type="InterPro" id="IPR036249">
    <property type="entry name" value="Thioredoxin-like_sf"/>
</dbReference>
<dbReference type="InterPro" id="IPR010987">
    <property type="entry name" value="Glutathione-S-Trfase_C-like"/>
</dbReference>
<sequence length="253" mass="27646">MATNGTPATNGSSHPEIILYTNHSCPWAHRAHIAIKELGLPYKEEIIDLDRPREPWYLKVNPRGLVPTISYNGEIITESAVVAQFLADAHPSPLLPPSNGAANALYRARVNFFADTFISKALPHIFAGQRAQSEAEKDEAADALVSAVAKELEPLFTWDAGAGGPFFGGSQRLTLAEALTGPFVLRLLSLSKPEYAVLSPKLHALLGEKTPKFQAWASKVVEHPSVTYIWNEKAVAERTKARFAKLAAEKKKL</sequence>
<evidence type="ECO:0000259" key="1">
    <source>
        <dbReference type="PROSITE" id="PS50404"/>
    </source>
</evidence>
<dbReference type="SFLD" id="SFLDG00358">
    <property type="entry name" value="Main_(cytGST)"/>
    <property type="match status" value="1"/>
</dbReference>
<dbReference type="VEuPathDB" id="FungiDB:G647_09208"/>
<dbReference type="EMBL" id="LGRB01000016">
    <property type="protein sequence ID" value="OCT46323.1"/>
    <property type="molecule type" value="Genomic_DNA"/>
</dbReference>
<dbReference type="OrthoDB" id="202840at2759"/>
<dbReference type="STRING" id="86049.A0A1C1CCS8"/>
<dbReference type="Proteomes" id="UP000094526">
    <property type="component" value="Unassembled WGS sequence"/>
</dbReference>
<dbReference type="Pfam" id="PF13409">
    <property type="entry name" value="GST_N_2"/>
    <property type="match status" value="1"/>
</dbReference>
<dbReference type="SUPFAM" id="SSF47616">
    <property type="entry name" value="GST C-terminal domain-like"/>
    <property type="match status" value="1"/>
</dbReference>
<dbReference type="Gene3D" id="1.20.1050.10">
    <property type="match status" value="1"/>
</dbReference>
<dbReference type="PROSITE" id="PS50404">
    <property type="entry name" value="GST_NTER"/>
    <property type="match status" value="1"/>
</dbReference>
<dbReference type="GO" id="GO:0016740">
    <property type="term" value="F:transferase activity"/>
    <property type="evidence" value="ECO:0007669"/>
    <property type="project" value="UniProtKB-KW"/>
</dbReference>
<gene>
    <name evidence="3" type="primary">Gsto1</name>
    <name evidence="3" type="ORF">CLCR_01250</name>
</gene>
<dbReference type="SFLD" id="SFLDS00019">
    <property type="entry name" value="Glutathione_Transferase_(cytos"/>
    <property type="match status" value="1"/>
</dbReference>
<dbReference type="VEuPathDB" id="FungiDB:CLCR_01250"/>
<feature type="domain" description="GST C-terminal" evidence="2">
    <location>
        <begin position="99"/>
        <end position="243"/>
    </location>
</feature>
<proteinExistence type="predicted"/>
<dbReference type="PANTHER" id="PTHR43968:SF8">
    <property type="entry name" value="S-TRANSFERASE, PUTATIVE (AFU_ORTHOLOGUE AFUA_2G00590)-RELATED"/>
    <property type="match status" value="1"/>
</dbReference>
<evidence type="ECO:0000313" key="3">
    <source>
        <dbReference type="EMBL" id="OCT46323.1"/>
    </source>
</evidence>
<organism evidence="3 4">
    <name type="scientific">Cladophialophora carrionii</name>
    <dbReference type="NCBI Taxonomy" id="86049"/>
    <lineage>
        <taxon>Eukaryota</taxon>
        <taxon>Fungi</taxon>
        <taxon>Dikarya</taxon>
        <taxon>Ascomycota</taxon>
        <taxon>Pezizomycotina</taxon>
        <taxon>Eurotiomycetes</taxon>
        <taxon>Chaetothyriomycetidae</taxon>
        <taxon>Chaetothyriales</taxon>
        <taxon>Herpotrichiellaceae</taxon>
        <taxon>Cladophialophora</taxon>
    </lineage>
</organism>
<dbReference type="InterPro" id="IPR036282">
    <property type="entry name" value="Glutathione-S-Trfase_C_sf"/>
</dbReference>
<protein>
    <submittedName>
        <fullName evidence="3">Glutathione S-transferase omega-1</fullName>
    </submittedName>
</protein>
<dbReference type="InterPro" id="IPR050983">
    <property type="entry name" value="GST_Omega/HSP26"/>
</dbReference>
<feature type="domain" description="GST N-terminal" evidence="1">
    <location>
        <begin position="15"/>
        <end position="94"/>
    </location>
</feature>